<evidence type="ECO:0000256" key="1">
    <source>
        <dbReference type="ARBA" id="ARBA00006964"/>
    </source>
</evidence>
<feature type="binding site" evidence="6">
    <location>
        <position position="65"/>
    </location>
    <ligand>
        <name>a divalent metal cation</name>
        <dbReference type="ChEBI" id="CHEBI:60240"/>
        <label>1</label>
    </ligand>
</feature>
<dbReference type="InterPro" id="IPR017221">
    <property type="entry name" value="DUF34/NIF3_bac"/>
</dbReference>
<evidence type="ECO:0000256" key="4">
    <source>
        <dbReference type="ARBA" id="ARBA00022723"/>
    </source>
</evidence>
<sequence length="365" mass="40123">MRIQEFIDVLEAYAPPAYQEDFDNAGLLVGDAARECTGVLVTHDATEAVIEEAAANGCNLVVAYHPILFKGLRRITGKTYVERVVTKAIKGDISIYAIHTNLDNIKDGMNSRIAACLGLQDLAPLEPKKGQLKKLYVFVPKDHAGKVRQAIFDAGGGHIGRYDACSFNTEGTGTYRAGEGAEPFIGQIGEFHKEPEIRIEIIFPAPAERSILEAMVKAHPYEEVAYDLVTLDNAHQGLGNGWIGTLPEPMGEEAFLHLLKDAFHLSVVRHSPLRAKPVRKVAVCGGAGSFLTGKAIGAGADWLVTADLKYHEFFAAEDRIVLADIGHFESEQYTPGLLYDILREKFRTFAIFISKVRTNPVHYFL</sequence>
<dbReference type="InterPro" id="IPR036069">
    <property type="entry name" value="DUF34/NIF3_sf"/>
</dbReference>
<dbReference type="Gene3D" id="3.40.1390.30">
    <property type="entry name" value="NIF3 (NGG1p interacting factor 3)-like"/>
    <property type="match status" value="1"/>
</dbReference>
<dbReference type="Proteomes" id="UP000294498">
    <property type="component" value="Unassembled WGS sequence"/>
</dbReference>
<comment type="subunit">
    <text evidence="2">Homohexamer.</text>
</comment>
<name>A0A4V3GLQ1_9BACT</name>
<dbReference type="PANTHER" id="PTHR13799">
    <property type="entry name" value="NGG1 INTERACTING FACTOR 3"/>
    <property type="match status" value="1"/>
</dbReference>
<feature type="binding site" evidence="6">
    <location>
        <position position="331"/>
    </location>
    <ligand>
        <name>a divalent metal cation</name>
        <dbReference type="ChEBI" id="CHEBI:60240"/>
        <label>1</label>
    </ligand>
</feature>
<evidence type="ECO:0000256" key="5">
    <source>
        <dbReference type="PIRNR" id="PIRNR037489"/>
    </source>
</evidence>
<evidence type="ECO:0000256" key="3">
    <source>
        <dbReference type="ARBA" id="ARBA00022112"/>
    </source>
</evidence>
<dbReference type="OrthoDB" id="9792792at2"/>
<dbReference type="InterPro" id="IPR015867">
    <property type="entry name" value="N-reg_PII/ATP_PRibTrfase_C"/>
</dbReference>
<feature type="binding site" evidence="6">
    <location>
        <position position="103"/>
    </location>
    <ligand>
        <name>a divalent metal cation</name>
        <dbReference type="ChEBI" id="CHEBI:60240"/>
        <label>1</label>
    </ligand>
</feature>
<dbReference type="PIRSF" id="PIRSF037489">
    <property type="entry name" value="UCP037489_NIF3_YqfO"/>
    <property type="match status" value="1"/>
</dbReference>
<reference evidence="7 8" key="1">
    <citation type="submission" date="2019-03" db="EMBL/GenBank/DDBJ databases">
        <title>Genomic Encyclopedia of Type Strains, Phase IV (KMG-IV): sequencing the most valuable type-strain genomes for metagenomic binning, comparative biology and taxonomic classification.</title>
        <authorList>
            <person name="Goeker M."/>
        </authorList>
    </citation>
    <scope>NUCLEOTIDE SEQUENCE [LARGE SCALE GENOMIC DNA]</scope>
    <source>
        <strain evidence="7 8">DSM 100059</strain>
    </source>
</reference>
<dbReference type="RefSeq" id="WP_133992043.1">
    <property type="nucleotide sequence ID" value="NZ_SODV01000001.1"/>
</dbReference>
<dbReference type="PANTHER" id="PTHR13799:SF14">
    <property type="entry name" value="GTP CYCLOHYDROLASE 1 TYPE 2 HOMOLOG"/>
    <property type="match status" value="1"/>
</dbReference>
<dbReference type="EMBL" id="SODV01000001">
    <property type="protein sequence ID" value="TDX00413.1"/>
    <property type="molecule type" value="Genomic_DNA"/>
</dbReference>
<dbReference type="InterPro" id="IPR002678">
    <property type="entry name" value="DUF34/NIF3"/>
</dbReference>
<feature type="binding site" evidence="6">
    <location>
        <position position="327"/>
    </location>
    <ligand>
        <name>a divalent metal cation</name>
        <dbReference type="ChEBI" id="CHEBI:60240"/>
        <label>1</label>
    </ligand>
</feature>
<keyword evidence="8" id="KW-1185">Reference proteome</keyword>
<dbReference type="FunFam" id="3.40.1390.30:FF:000001">
    <property type="entry name" value="GTP cyclohydrolase 1 type 2"/>
    <property type="match status" value="1"/>
</dbReference>
<evidence type="ECO:0000256" key="2">
    <source>
        <dbReference type="ARBA" id="ARBA00011643"/>
    </source>
</evidence>
<evidence type="ECO:0000256" key="6">
    <source>
        <dbReference type="PIRSR" id="PIRSR602678-1"/>
    </source>
</evidence>
<dbReference type="GO" id="GO:0046872">
    <property type="term" value="F:metal ion binding"/>
    <property type="evidence" value="ECO:0007669"/>
    <property type="project" value="UniProtKB-UniRule"/>
</dbReference>
<comment type="similarity">
    <text evidence="1 5">Belongs to the GTP cyclohydrolase I type 2/NIF3 family.</text>
</comment>
<dbReference type="Gene3D" id="3.30.70.120">
    <property type="match status" value="1"/>
</dbReference>
<dbReference type="AlphaFoldDB" id="A0A4V3GLQ1"/>
<evidence type="ECO:0000313" key="7">
    <source>
        <dbReference type="EMBL" id="TDX00413.1"/>
    </source>
</evidence>
<proteinExistence type="inferred from homology"/>
<organism evidence="7 8">
    <name type="scientific">Dinghuibacter silviterrae</name>
    <dbReference type="NCBI Taxonomy" id="1539049"/>
    <lineage>
        <taxon>Bacteria</taxon>
        <taxon>Pseudomonadati</taxon>
        <taxon>Bacteroidota</taxon>
        <taxon>Chitinophagia</taxon>
        <taxon>Chitinophagales</taxon>
        <taxon>Chitinophagaceae</taxon>
        <taxon>Dinghuibacter</taxon>
    </lineage>
</organism>
<accession>A0A4V3GLQ1</accession>
<dbReference type="FunFam" id="3.30.70.120:FF:000006">
    <property type="entry name" value="GTP cyclohydrolase 1 type 2 homolog"/>
    <property type="match status" value="1"/>
</dbReference>
<dbReference type="GO" id="GO:0005737">
    <property type="term" value="C:cytoplasm"/>
    <property type="evidence" value="ECO:0007669"/>
    <property type="project" value="TreeGrafter"/>
</dbReference>
<dbReference type="SUPFAM" id="SSF102705">
    <property type="entry name" value="NIF3 (NGG1p interacting factor 3)-like"/>
    <property type="match status" value="1"/>
</dbReference>
<dbReference type="Pfam" id="PF01784">
    <property type="entry name" value="DUF34_NIF3"/>
    <property type="match status" value="1"/>
</dbReference>
<comment type="caution">
    <text evidence="7">The sequence shown here is derived from an EMBL/GenBank/DDBJ whole genome shotgun (WGS) entry which is preliminary data.</text>
</comment>
<keyword evidence="4 5" id="KW-0479">Metal-binding</keyword>
<evidence type="ECO:0000313" key="8">
    <source>
        <dbReference type="Proteomes" id="UP000294498"/>
    </source>
</evidence>
<protein>
    <recommendedName>
        <fullName evidence="3 5">GTP cyclohydrolase 1 type 2 homolog</fullName>
    </recommendedName>
</protein>
<gene>
    <name evidence="7" type="ORF">EDB95_1437</name>
</gene>
<dbReference type="NCBIfam" id="TIGR00486">
    <property type="entry name" value="YbgI_SA1388"/>
    <property type="match status" value="1"/>
</dbReference>